<sequence>MKTTTFYPLFFGFMLFSLFITAQTAPDEDTSSDLSCSPEFTNATRTSSDLPNPVNVGTIDDRSCYADYSESSVYGKTWGVYNITDGSNHFGGTLQPRIERSLSRSGETGIGSYAKFTGTFRILEVGDTSGTGGDGSYIAQAKGKHTGGGGSPDPAICLYLAKPVYGTGANAGKQVSFDIYAERILFRGGEGSGREIVFLKNVLKDAETSFELEVGFAQNPSNASKKIHYCNAKIGGTDFKWNIPEPERGTESGIRYGAYRVKGGRAQIRWANTTYQKEEVVDNSSPGLTGEVYSLKNVATGKFLTDAGAGATPVTMSDSNEAENTRWNFVESGAFYNIDSESYGILRATGSGFSGGAYAVVSTAKVPPASDGDKVWTVHYNESDNTYRFEAGSSGRFIYHEVGGNVTNIEALATDDRSKWQLIAESLSLADANFTSPSLKIYPNPTQDKFTVAFKNIDGVKNIEIYNVIGELVYSNSTSNNVISIPQNNSMPSGIYLVKAKANDNRIYNSKLVIK</sequence>
<dbReference type="Proteomes" id="UP000760545">
    <property type="component" value="Unassembled WGS sequence"/>
</dbReference>
<dbReference type="InterPro" id="IPR054591">
    <property type="entry name" value="PL28"/>
</dbReference>
<feature type="region of interest" description="Disordered" evidence="2">
    <location>
        <begin position="28"/>
        <end position="53"/>
    </location>
</feature>
<evidence type="ECO:0000313" key="7">
    <source>
        <dbReference type="EMBL" id="NJX14550.1"/>
    </source>
</evidence>
<dbReference type="NCBIfam" id="TIGR04183">
    <property type="entry name" value="Por_Secre_tail"/>
    <property type="match status" value="1"/>
</dbReference>
<evidence type="ECO:0000256" key="1">
    <source>
        <dbReference type="ARBA" id="ARBA00022729"/>
    </source>
</evidence>
<evidence type="ECO:0000259" key="6">
    <source>
        <dbReference type="Pfam" id="PF24208"/>
    </source>
</evidence>
<proteinExistence type="predicted"/>
<feature type="domain" description="Secretion system C-terminal sorting" evidence="4">
    <location>
        <begin position="441"/>
        <end position="514"/>
    </location>
</feature>
<evidence type="ECO:0000259" key="5">
    <source>
        <dbReference type="Pfam" id="PF22826"/>
    </source>
</evidence>
<gene>
    <name evidence="7" type="ORF">HC176_03500</name>
</gene>
<dbReference type="Pfam" id="PF18962">
    <property type="entry name" value="Por_Secre_tail"/>
    <property type="match status" value="1"/>
</dbReference>
<reference evidence="7 8" key="1">
    <citation type="submission" date="2020-03" db="EMBL/GenBank/DDBJ databases">
        <title>Tamlana sp. nov, isolated from XXX.</title>
        <authorList>
            <person name="Cao W.R."/>
        </authorList>
    </citation>
    <scope>NUCLEOTIDE SEQUENCE [LARGE SCALE GENOMIC DNA]</scope>
    <source>
        <strain evidence="7 8">HST1-43</strain>
    </source>
</reference>
<accession>A0ABX1D868</accession>
<keyword evidence="1 3" id="KW-0732">Signal</keyword>
<keyword evidence="8" id="KW-1185">Reference proteome</keyword>
<feature type="signal peptide" evidence="3">
    <location>
        <begin position="1"/>
        <end position="22"/>
    </location>
</feature>
<dbReference type="InterPro" id="IPR057036">
    <property type="entry name" value="Beta-tre_PLH30"/>
</dbReference>
<dbReference type="SUPFAM" id="SSF50370">
    <property type="entry name" value="Ricin B-like lectins"/>
    <property type="match status" value="1"/>
</dbReference>
<dbReference type="Pfam" id="PF22826">
    <property type="entry name" value="PL28"/>
    <property type="match status" value="1"/>
</dbReference>
<feature type="chain" id="PRO_5045578763" evidence="3">
    <location>
        <begin position="23"/>
        <end position="515"/>
    </location>
</feature>
<feature type="domain" description="PL28 ulvan lyase" evidence="5">
    <location>
        <begin position="25"/>
        <end position="278"/>
    </location>
</feature>
<evidence type="ECO:0000256" key="2">
    <source>
        <dbReference type="SAM" id="MobiDB-lite"/>
    </source>
</evidence>
<protein>
    <submittedName>
        <fullName evidence="7">T9SS type A sorting domain-containing protein</fullName>
    </submittedName>
</protein>
<dbReference type="Pfam" id="PF24208">
    <property type="entry name" value="Beta-tre_PLH30"/>
    <property type="match status" value="1"/>
</dbReference>
<dbReference type="InterPro" id="IPR035992">
    <property type="entry name" value="Ricin_B-like_lectins"/>
</dbReference>
<dbReference type="CDD" id="cd00161">
    <property type="entry name" value="beta-trefoil_Ricin-like"/>
    <property type="match status" value="1"/>
</dbReference>
<feature type="compositionally biased region" description="Polar residues" evidence="2">
    <location>
        <begin position="32"/>
        <end position="50"/>
    </location>
</feature>
<comment type="caution">
    <text evidence="7">The sequence shown here is derived from an EMBL/GenBank/DDBJ whole genome shotgun (WGS) entry which is preliminary data.</text>
</comment>
<dbReference type="RefSeq" id="WP_167916808.1">
    <property type="nucleotide sequence ID" value="NZ_JAAVJS010000004.1"/>
</dbReference>
<evidence type="ECO:0000313" key="8">
    <source>
        <dbReference type="Proteomes" id="UP000760545"/>
    </source>
</evidence>
<evidence type="ECO:0000256" key="3">
    <source>
        <dbReference type="SAM" id="SignalP"/>
    </source>
</evidence>
<organism evidence="7 8">
    <name type="scientific">Tamlana crocina</name>
    <dbReference type="NCBI Taxonomy" id="393006"/>
    <lineage>
        <taxon>Bacteria</taxon>
        <taxon>Pseudomonadati</taxon>
        <taxon>Bacteroidota</taxon>
        <taxon>Flavobacteriia</taxon>
        <taxon>Flavobacteriales</taxon>
        <taxon>Flavobacteriaceae</taxon>
        <taxon>Tamlana</taxon>
    </lineage>
</organism>
<name>A0ABX1D868_9FLAO</name>
<dbReference type="EMBL" id="JAAVJS010000004">
    <property type="protein sequence ID" value="NJX14550.1"/>
    <property type="molecule type" value="Genomic_DNA"/>
</dbReference>
<evidence type="ECO:0000259" key="4">
    <source>
        <dbReference type="Pfam" id="PF18962"/>
    </source>
</evidence>
<dbReference type="InterPro" id="IPR026444">
    <property type="entry name" value="Secre_tail"/>
</dbReference>
<feature type="domain" description="Endo-acting ulvan lyase beta-trefoil" evidence="6">
    <location>
        <begin position="293"/>
        <end position="420"/>
    </location>
</feature>
<dbReference type="Gene3D" id="2.80.10.50">
    <property type="match status" value="1"/>
</dbReference>